<reference evidence="2" key="1">
    <citation type="submission" date="2021-08" db="EMBL/GenBank/DDBJ databases">
        <title>Comparative analyses of Brucepasteria parasyntrophica and Teretinema zuelzerae.</title>
        <authorList>
            <person name="Song Y."/>
            <person name="Brune A."/>
        </authorList>
    </citation>
    <scope>NUCLEOTIDE SEQUENCE</scope>
    <source>
        <strain evidence="2">DSM 1903</strain>
    </source>
</reference>
<name>A0AAE3EIV7_9SPIR</name>
<organism evidence="2 3">
    <name type="scientific">Teretinema zuelzerae</name>
    <dbReference type="NCBI Taxonomy" id="156"/>
    <lineage>
        <taxon>Bacteria</taxon>
        <taxon>Pseudomonadati</taxon>
        <taxon>Spirochaetota</taxon>
        <taxon>Spirochaetia</taxon>
        <taxon>Spirochaetales</taxon>
        <taxon>Treponemataceae</taxon>
        <taxon>Teretinema</taxon>
    </lineage>
</organism>
<protein>
    <submittedName>
        <fullName evidence="2">SlyX family protein</fullName>
    </submittedName>
</protein>
<dbReference type="Proteomes" id="UP001198163">
    <property type="component" value="Unassembled WGS sequence"/>
</dbReference>
<sequence length="68" mass="8019">MTESDDRLVTIEMKLAYLEDFLGRLQETVLQQNDDLDKIKNENKALRTKLTDLSDTMQDMPHVRPPHY</sequence>
<feature type="coiled-coil region" evidence="1">
    <location>
        <begin position="22"/>
        <end position="56"/>
    </location>
</feature>
<dbReference type="RefSeq" id="WP_230757696.1">
    <property type="nucleotide sequence ID" value="NZ_JAINWA010000003.1"/>
</dbReference>
<evidence type="ECO:0000313" key="3">
    <source>
        <dbReference type="Proteomes" id="UP001198163"/>
    </source>
</evidence>
<dbReference type="Gene3D" id="1.20.5.300">
    <property type="match status" value="1"/>
</dbReference>
<comment type="caution">
    <text evidence="2">The sequence shown here is derived from an EMBL/GenBank/DDBJ whole genome shotgun (WGS) entry which is preliminary data.</text>
</comment>
<keyword evidence="3" id="KW-1185">Reference proteome</keyword>
<keyword evidence="1" id="KW-0175">Coiled coil</keyword>
<dbReference type="InterPro" id="IPR007236">
    <property type="entry name" value="SlyX"/>
</dbReference>
<evidence type="ECO:0000313" key="2">
    <source>
        <dbReference type="EMBL" id="MCD1655820.1"/>
    </source>
</evidence>
<dbReference type="EMBL" id="JAINWA010000003">
    <property type="protein sequence ID" value="MCD1655820.1"/>
    <property type="molecule type" value="Genomic_DNA"/>
</dbReference>
<gene>
    <name evidence="2" type="ORF">K7J14_14070</name>
</gene>
<accession>A0AAE3EIV7</accession>
<proteinExistence type="predicted"/>
<dbReference type="Pfam" id="PF04102">
    <property type="entry name" value="SlyX"/>
    <property type="match status" value="1"/>
</dbReference>
<dbReference type="AlphaFoldDB" id="A0AAE3EIV7"/>
<evidence type="ECO:0000256" key="1">
    <source>
        <dbReference type="SAM" id="Coils"/>
    </source>
</evidence>